<evidence type="ECO:0000256" key="1">
    <source>
        <dbReference type="SAM" id="MobiDB-lite"/>
    </source>
</evidence>
<accession>A0A1J5PAX2</accession>
<dbReference type="EMBL" id="MLJW01007976">
    <property type="protein sequence ID" value="OIQ64612.1"/>
    <property type="molecule type" value="Genomic_DNA"/>
</dbReference>
<name>A0A1J5PAX2_9ZZZZ</name>
<evidence type="ECO:0000313" key="2">
    <source>
        <dbReference type="EMBL" id="OIQ64612.1"/>
    </source>
</evidence>
<organism evidence="2">
    <name type="scientific">mine drainage metagenome</name>
    <dbReference type="NCBI Taxonomy" id="410659"/>
    <lineage>
        <taxon>unclassified sequences</taxon>
        <taxon>metagenomes</taxon>
        <taxon>ecological metagenomes</taxon>
    </lineage>
</organism>
<feature type="compositionally biased region" description="Basic and acidic residues" evidence="1">
    <location>
        <begin position="103"/>
        <end position="117"/>
    </location>
</feature>
<gene>
    <name evidence="2" type="ORF">GALL_538360</name>
</gene>
<protein>
    <submittedName>
        <fullName evidence="2">Uncharacterized protein</fullName>
    </submittedName>
</protein>
<sequence length="235" mass="24080">MREGHGQGRAGGEAAGHADERAVQIVEIVGGFMGGELEAEQGRQAQARDRDRRPEAPGAHEGPGQEGEGGVADQFGRQRPDRLVPVARPGNTPAGGEQGGLGEGDRRQIAGRLKPEPGGEGGIGEDDQDDEGQRGQAERIHPGDAQLQEPLQSGGAPGGEVLAVGVHQDEAGQGEEQVHPGPAEPRQGDRGQARQAQAEAGVGHVIEIDPERRDAPDAGEATHVIASSAVGLGVG</sequence>
<feature type="region of interest" description="Disordered" evidence="1">
    <location>
        <begin position="1"/>
        <end position="20"/>
    </location>
</feature>
<proteinExistence type="predicted"/>
<comment type="caution">
    <text evidence="2">The sequence shown here is derived from an EMBL/GenBank/DDBJ whole genome shotgun (WGS) entry which is preliminary data.</text>
</comment>
<feature type="region of interest" description="Disordered" evidence="1">
    <location>
        <begin position="36"/>
        <end position="203"/>
    </location>
</feature>
<feature type="compositionally biased region" description="Low complexity" evidence="1">
    <location>
        <begin position="193"/>
        <end position="203"/>
    </location>
</feature>
<feature type="compositionally biased region" description="Basic and acidic residues" evidence="1">
    <location>
        <begin position="131"/>
        <end position="142"/>
    </location>
</feature>
<dbReference type="AlphaFoldDB" id="A0A1J5PAX2"/>
<reference evidence="2" key="1">
    <citation type="submission" date="2016-10" db="EMBL/GenBank/DDBJ databases">
        <title>Sequence of Gallionella enrichment culture.</title>
        <authorList>
            <person name="Poehlein A."/>
            <person name="Muehling M."/>
            <person name="Daniel R."/>
        </authorList>
    </citation>
    <scope>NUCLEOTIDE SEQUENCE</scope>
</reference>
<feature type="compositionally biased region" description="Basic and acidic residues" evidence="1">
    <location>
        <begin position="46"/>
        <end position="55"/>
    </location>
</feature>